<protein>
    <recommendedName>
        <fullName evidence="9">PARP-type domain-containing protein</fullName>
    </recommendedName>
</protein>
<evidence type="ECO:0000256" key="4">
    <source>
        <dbReference type="ARBA" id="ARBA00022771"/>
    </source>
</evidence>
<keyword evidence="7" id="KW-0539">Nucleus</keyword>
<evidence type="ECO:0000256" key="7">
    <source>
        <dbReference type="ARBA" id="ARBA00023242"/>
    </source>
</evidence>
<feature type="domain" description="PARP-type" evidence="9">
    <location>
        <begin position="7"/>
        <end position="93"/>
    </location>
</feature>
<evidence type="ECO:0000313" key="11">
    <source>
        <dbReference type="Proteomes" id="UP000481861"/>
    </source>
</evidence>
<feature type="compositionally biased region" description="Basic and acidic residues" evidence="8">
    <location>
        <begin position="215"/>
        <end position="225"/>
    </location>
</feature>
<dbReference type="InterPro" id="IPR001510">
    <property type="entry name" value="Znf_PARP"/>
</dbReference>
<evidence type="ECO:0000256" key="2">
    <source>
        <dbReference type="ARBA" id="ARBA00022723"/>
    </source>
</evidence>
<evidence type="ECO:0000256" key="5">
    <source>
        <dbReference type="ARBA" id="ARBA00022833"/>
    </source>
</evidence>
<name>A0A7C8I6T5_9PLEO</name>
<dbReference type="GO" id="GO:0005634">
    <property type="term" value="C:nucleus"/>
    <property type="evidence" value="ECO:0007669"/>
    <property type="project" value="UniProtKB-SubCell"/>
</dbReference>
<dbReference type="OrthoDB" id="429950at2759"/>
<dbReference type="Proteomes" id="UP000481861">
    <property type="component" value="Unassembled WGS sequence"/>
</dbReference>
<keyword evidence="11" id="KW-1185">Reference proteome</keyword>
<dbReference type="SMART" id="SM01336">
    <property type="entry name" value="zf-PARP"/>
    <property type="match status" value="1"/>
</dbReference>
<organism evidence="10 11">
    <name type="scientific">Massariosphaeria phaeospora</name>
    <dbReference type="NCBI Taxonomy" id="100035"/>
    <lineage>
        <taxon>Eukaryota</taxon>
        <taxon>Fungi</taxon>
        <taxon>Dikarya</taxon>
        <taxon>Ascomycota</taxon>
        <taxon>Pezizomycotina</taxon>
        <taxon>Dothideomycetes</taxon>
        <taxon>Pleosporomycetidae</taxon>
        <taxon>Pleosporales</taxon>
        <taxon>Pleosporales incertae sedis</taxon>
        <taxon>Massariosphaeria</taxon>
    </lineage>
</organism>
<feature type="compositionally biased region" description="Basic residues" evidence="8">
    <location>
        <begin position="275"/>
        <end position="287"/>
    </location>
</feature>
<dbReference type="Pfam" id="PF00645">
    <property type="entry name" value="zf-PARP"/>
    <property type="match status" value="1"/>
</dbReference>
<evidence type="ECO:0000256" key="3">
    <source>
        <dbReference type="ARBA" id="ARBA00022737"/>
    </source>
</evidence>
<evidence type="ECO:0000259" key="9">
    <source>
        <dbReference type="SMART" id="SM01336"/>
    </source>
</evidence>
<dbReference type="AlphaFoldDB" id="A0A7C8I6T5"/>
<keyword evidence="5" id="KW-0862">Zinc</keyword>
<feature type="compositionally biased region" description="Acidic residues" evidence="8">
    <location>
        <begin position="242"/>
        <end position="252"/>
    </location>
</feature>
<feature type="compositionally biased region" description="Basic residues" evidence="8">
    <location>
        <begin position="116"/>
        <end position="130"/>
    </location>
</feature>
<evidence type="ECO:0000313" key="10">
    <source>
        <dbReference type="EMBL" id="KAF2872154.1"/>
    </source>
</evidence>
<proteinExistence type="predicted"/>
<dbReference type="InterPro" id="IPR036957">
    <property type="entry name" value="Znf_PARP_sf"/>
</dbReference>
<evidence type="ECO:0000256" key="6">
    <source>
        <dbReference type="ARBA" id="ARBA00023125"/>
    </source>
</evidence>
<dbReference type="Gene3D" id="3.30.1740.10">
    <property type="entry name" value="Zinc finger, PARP-type"/>
    <property type="match status" value="1"/>
</dbReference>
<evidence type="ECO:0000256" key="1">
    <source>
        <dbReference type="ARBA" id="ARBA00004123"/>
    </source>
</evidence>
<feature type="compositionally biased region" description="Basic and acidic residues" evidence="8">
    <location>
        <begin position="97"/>
        <end position="108"/>
    </location>
</feature>
<dbReference type="InterPro" id="IPR000116">
    <property type="entry name" value="HMGA"/>
</dbReference>
<dbReference type="InterPro" id="IPR017956">
    <property type="entry name" value="AT_hook_DNA-bd_motif"/>
</dbReference>
<dbReference type="GO" id="GO:0006355">
    <property type="term" value="P:regulation of DNA-templated transcription"/>
    <property type="evidence" value="ECO:0007669"/>
    <property type="project" value="InterPro"/>
</dbReference>
<dbReference type="PRINTS" id="PR00929">
    <property type="entry name" value="ATHOOK"/>
</dbReference>
<dbReference type="SUPFAM" id="SSF57716">
    <property type="entry name" value="Glucocorticoid receptor-like (DNA-binding domain)"/>
    <property type="match status" value="1"/>
</dbReference>
<keyword evidence="6" id="KW-0238">DNA-binding</keyword>
<dbReference type="GO" id="GO:0003677">
    <property type="term" value="F:DNA binding"/>
    <property type="evidence" value="ECO:0007669"/>
    <property type="project" value="UniProtKB-KW"/>
</dbReference>
<sequence>MPSYRLEVSPNARAFCKNKECKDSGVKIQKGELRFGTLVTIDEHTSWAYKHWGCVTPIQIANLQETTGGDTDLVDGYDELTPETQNKAKFALANGHVPDEDWKGDAEVNRPGQKGFRAKAPKAPRKKKGKKADDDDGDEDASADEKPKPKKRGRAAKDDEDVAPAPKKAKGRPKKAAVKEEEDIAGDDEDVAPAPKKARGRPKKATVKEEEEALEDKAEIEEPKPKQGRRKAAAKKEVKEDSSEDPEAEAEVEAPKAKRGRKTVAVVENEDKPVPQKRGRKKKVAEE</sequence>
<comment type="subcellular location">
    <subcellularLocation>
        <location evidence="1">Nucleus</location>
    </subcellularLocation>
</comment>
<dbReference type="GO" id="GO:0000785">
    <property type="term" value="C:chromatin"/>
    <property type="evidence" value="ECO:0007669"/>
    <property type="project" value="InterPro"/>
</dbReference>
<keyword evidence="2" id="KW-0479">Metal-binding</keyword>
<dbReference type="GO" id="GO:0008270">
    <property type="term" value="F:zinc ion binding"/>
    <property type="evidence" value="ECO:0007669"/>
    <property type="project" value="UniProtKB-KW"/>
</dbReference>
<keyword evidence="3" id="KW-0677">Repeat</keyword>
<gene>
    <name evidence="10" type="ORF">BDV95DRAFT_571610</name>
</gene>
<reference evidence="10 11" key="1">
    <citation type="submission" date="2020-01" db="EMBL/GenBank/DDBJ databases">
        <authorList>
            <consortium name="DOE Joint Genome Institute"/>
            <person name="Haridas S."/>
            <person name="Albert R."/>
            <person name="Binder M."/>
            <person name="Bloem J."/>
            <person name="Labutti K."/>
            <person name="Salamov A."/>
            <person name="Andreopoulos B."/>
            <person name="Baker S.E."/>
            <person name="Barry K."/>
            <person name="Bills G."/>
            <person name="Bluhm B.H."/>
            <person name="Cannon C."/>
            <person name="Castanera R."/>
            <person name="Culley D.E."/>
            <person name="Daum C."/>
            <person name="Ezra D."/>
            <person name="Gonzalez J.B."/>
            <person name="Henrissat B."/>
            <person name="Kuo A."/>
            <person name="Liang C."/>
            <person name="Lipzen A."/>
            <person name="Lutzoni F."/>
            <person name="Magnuson J."/>
            <person name="Mondo S."/>
            <person name="Nolan M."/>
            <person name="Ohm R."/>
            <person name="Pangilinan J."/>
            <person name="Park H.-J.H."/>
            <person name="Ramirez L."/>
            <person name="Alfaro M."/>
            <person name="Sun H."/>
            <person name="Tritt A."/>
            <person name="Yoshinaga Y."/>
            <person name="Zwiers L.-H.L."/>
            <person name="Turgeon B.G."/>
            <person name="Goodwin S.B."/>
            <person name="Spatafora J.W."/>
            <person name="Crous P.W."/>
            <person name="Grigoriev I.V."/>
        </authorList>
    </citation>
    <scope>NUCLEOTIDE SEQUENCE [LARGE SCALE GENOMIC DNA]</scope>
    <source>
        <strain evidence="10 11">CBS 611.86</strain>
    </source>
</reference>
<feature type="compositionally biased region" description="Acidic residues" evidence="8">
    <location>
        <begin position="180"/>
        <end position="191"/>
    </location>
</feature>
<feature type="compositionally biased region" description="Basic residues" evidence="8">
    <location>
        <begin position="167"/>
        <end position="176"/>
    </location>
</feature>
<comment type="caution">
    <text evidence="10">The sequence shown here is derived from an EMBL/GenBank/DDBJ whole genome shotgun (WGS) entry which is preliminary data.</text>
</comment>
<dbReference type="SMART" id="SM00384">
    <property type="entry name" value="AT_hook"/>
    <property type="match status" value="4"/>
</dbReference>
<evidence type="ECO:0000256" key="8">
    <source>
        <dbReference type="SAM" id="MobiDB-lite"/>
    </source>
</evidence>
<feature type="compositionally biased region" description="Basic residues" evidence="8">
    <location>
        <begin position="196"/>
        <end position="205"/>
    </location>
</feature>
<dbReference type="PRINTS" id="PR00930">
    <property type="entry name" value="HIGHMOBLTYIY"/>
</dbReference>
<accession>A0A7C8I6T5</accession>
<feature type="region of interest" description="Disordered" evidence="8">
    <location>
        <begin position="95"/>
        <end position="287"/>
    </location>
</feature>
<keyword evidence="4" id="KW-0863">Zinc-finger</keyword>
<dbReference type="EMBL" id="JAADJZ010000010">
    <property type="protein sequence ID" value="KAF2872154.1"/>
    <property type="molecule type" value="Genomic_DNA"/>
</dbReference>